<gene>
    <name evidence="2" type="ORF">CC78DRAFT_538716</name>
</gene>
<dbReference type="AlphaFoldDB" id="A0A9P4NDD0"/>
<protein>
    <submittedName>
        <fullName evidence="2">Uncharacterized protein</fullName>
    </submittedName>
</protein>
<accession>A0A9P4NDD0</accession>
<sequence length="195" mass="24283">MPYSYYHIRERERSPAHVDAEPFFTRPLMRRNSKRQRVNIYDDDEYDDYPYSSSKPSKPSRALTIRQPTHIEKYNVWEPPSKNHSDRRYEDDRDSYRYKFKHTTYIDNEPEYEYKLKATYRRPSDSYSQRPMFWSGDMFRSRDKFERVDWEKKAREEEEDFWDDEPKVKESVTRMRKIKRSRTNEWRPLGGFKHF</sequence>
<organism evidence="2 3">
    <name type="scientific">Lojkania enalia</name>
    <dbReference type="NCBI Taxonomy" id="147567"/>
    <lineage>
        <taxon>Eukaryota</taxon>
        <taxon>Fungi</taxon>
        <taxon>Dikarya</taxon>
        <taxon>Ascomycota</taxon>
        <taxon>Pezizomycotina</taxon>
        <taxon>Dothideomycetes</taxon>
        <taxon>Pleosporomycetidae</taxon>
        <taxon>Pleosporales</taxon>
        <taxon>Pleosporales incertae sedis</taxon>
        <taxon>Lojkania</taxon>
    </lineage>
</organism>
<feature type="region of interest" description="Disordered" evidence="1">
    <location>
        <begin position="35"/>
        <end position="65"/>
    </location>
</feature>
<evidence type="ECO:0000313" key="3">
    <source>
        <dbReference type="Proteomes" id="UP000800093"/>
    </source>
</evidence>
<proteinExistence type="predicted"/>
<feature type="compositionally biased region" description="Low complexity" evidence="1">
    <location>
        <begin position="49"/>
        <end position="60"/>
    </location>
</feature>
<evidence type="ECO:0000256" key="1">
    <source>
        <dbReference type="SAM" id="MobiDB-lite"/>
    </source>
</evidence>
<dbReference type="Proteomes" id="UP000800093">
    <property type="component" value="Unassembled WGS sequence"/>
</dbReference>
<name>A0A9P4NDD0_9PLEO</name>
<reference evidence="3" key="1">
    <citation type="journal article" date="2020" name="Stud. Mycol.">
        <title>101 Dothideomycetes genomes: A test case for predicting lifestyles and emergence of pathogens.</title>
        <authorList>
            <person name="Haridas S."/>
            <person name="Albert R."/>
            <person name="Binder M."/>
            <person name="Bloem J."/>
            <person name="LaButti K."/>
            <person name="Salamov A."/>
            <person name="Andreopoulos B."/>
            <person name="Baker S."/>
            <person name="Barry K."/>
            <person name="Bills G."/>
            <person name="Bluhm B."/>
            <person name="Cannon C."/>
            <person name="Castanera R."/>
            <person name="Culley D."/>
            <person name="Daum C."/>
            <person name="Ezra D."/>
            <person name="Gonzalez J."/>
            <person name="Henrissat B."/>
            <person name="Kuo A."/>
            <person name="Liang C."/>
            <person name="Lipzen A."/>
            <person name="Lutzoni F."/>
            <person name="Magnuson J."/>
            <person name="Mondo S."/>
            <person name="Nolan M."/>
            <person name="Ohm R."/>
            <person name="Pangilinan J."/>
            <person name="Park H.-J."/>
            <person name="Ramirez L."/>
            <person name="Alfaro M."/>
            <person name="Sun H."/>
            <person name="Tritt A."/>
            <person name="Yoshinaga Y."/>
            <person name="Zwiers L.-H."/>
            <person name="Turgeon B."/>
            <person name="Goodwin S."/>
            <person name="Spatafora J."/>
            <person name="Crous P."/>
            <person name="Grigoriev I."/>
        </authorList>
    </citation>
    <scope>NUCLEOTIDE SEQUENCE [LARGE SCALE GENOMIC DNA]</scope>
    <source>
        <strain evidence="3">CBS 304.66</strain>
    </source>
</reference>
<dbReference type="EMBL" id="ML986578">
    <property type="protein sequence ID" value="KAF2271025.1"/>
    <property type="molecule type" value="Genomic_DNA"/>
</dbReference>
<comment type="caution">
    <text evidence="2">The sequence shown here is derived from an EMBL/GenBank/DDBJ whole genome shotgun (WGS) entry which is preliminary data.</text>
</comment>
<evidence type="ECO:0000313" key="2">
    <source>
        <dbReference type="EMBL" id="KAF2271025.1"/>
    </source>
</evidence>
<dbReference type="OrthoDB" id="3796623at2759"/>
<keyword evidence="3" id="KW-1185">Reference proteome</keyword>